<evidence type="ECO:0000256" key="3">
    <source>
        <dbReference type="ARBA" id="ARBA00022622"/>
    </source>
</evidence>
<dbReference type="CDD" id="cd21176">
    <property type="entry name" value="LPMO_auxiliary-like"/>
    <property type="match status" value="1"/>
</dbReference>
<evidence type="ECO:0000313" key="12">
    <source>
        <dbReference type="Proteomes" id="UP000054342"/>
    </source>
</evidence>
<feature type="compositionally biased region" description="Low complexity" evidence="8">
    <location>
        <begin position="180"/>
        <end position="194"/>
    </location>
</feature>
<dbReference type="Pfam" id="PF20238">
    <property type="entry name" value="BIM1-like_dom"/>
    <property type="match status" value="1"/>
</dbReference>
<gene>
    <name evidence="11" type="ORF">PV05_11721</name>
</gene>
<feature type="chain" id="PRO_5002238984" description="Copper acquisition factor BIM1-like domain-containing protein" evidence="9">
    <location>
        <begin position="18"/>
        <end position="242"/>
    </location>
</feature>
<evidence type="ECO:0000259" key="10">
    <source>
        <dbReference type="Pfam" id="PF20238"/>
    </source>
</evidence>
<dbReference type="STRING" id="348802.A0A0D2BD68"/>
<evidence type="ECO:0000256" key="1">
    <source>
        <dbReference type="ARBA" id="ARBA00004609"/>
    </source>
</evidence>
<dbReference type="PANTHER" id="PTHR34992:SF1">
    <property type="entry name" value="COPPER ACQUISITION FACTOR BIM1-LIKE DOMAIN-CONTAINING PROTEIN"/>
    <property type="match status" value="1"/>
</dbReference>
<dbReference type="InterPro" id="IPR046936">
    <property type="entry name" value="BIM1-like"/>
</dbReference>
<dbReference type="InterPro" id="IPR046530">
    <property type="entry name" value="BIM1-like_dom"/>
</dbReference>
<evidence type="ECO:0000256" key="2">
    <source>
        <dbReference type="ARBA" id="ARBA00022475"/>
    </source>
</evidence>
<evidence type="ECO:0000256" key="9">
    <source>
        <dbReference type="SAM" id="SignalP"/>
    </source>
</evidence>
<dbReference type="GeneID" id="25333629"/>
<dbReference type="EMBL" id="KN847323">
    <property type="protein sequence ID" value="KIW50101.1"/>
    <property type="molecule type" value="Genomic_DNA"/>
</dbReference>
<sequence>MLSRSLLLLSLPLLISAHFELTFPPSRGTDDKNQASFPCGGYSQSQNRTLVPLTSIPVVLDLGHTENLIQITLAIGNEVGSSFNYELLPTIHEMGPGDFCLPSIPVPADLNLTDGTNASIQVITNSHDGSGLYNCADITFTSTEAESPSACTNGTGISATPLAANEYTYANESTSHEGHSGSSSATGSATSTVSETASAASGTASASASASATGEGSGSGASMLSIGWGLLGAAVLAGVAAL</sequence>
<organism evidence="11 12">
    <name type="scientific">Exophiala xenobiotica</name>
    <dbReference type="NCBI Taxonomy" id="348802"/>
    <lineage>
        <taxon>Eukaryota</taxon>
        <taxon>Fungi</taxon>
        <taxon>Dikarya</taxon>
        <taxon>Ascomycota</taxon>
        <taxon>Pezizomycotina</taxon>
        <taxon>Eurotiomycetes</taxon>
        <taxon>Chaetothyriomycetidae</taxon>
        <taxon>Chaetothyriales</taxon>
        <taxon>Herpotrichiellaceae</taxon>
        <taxon>Exophiala</taxon>
    </lineage>
</organism>
<keyword evidence="3" id="KW-0336">GPI-anchor</keyword>
<evidence type="ECO:0000256" key="5">
    <source>
        <dbReference type="ARBA" id="ARBA00023136"/>
    </source>
</evidence>
<comment type="subcellular location">
    <subcellularLocation>
        <location evidence="1">Cell membrane</location>
        <topology evidence="1">Lipid-anchor</topology>
        <topology evidence="1">GPI-anchor</topology>
    </subcellularLocation>
</comment>
<keyword evidence="7" id="KW-0449">Lipoprotein</keyword>
<dbReference type="PANTHER" id="PTHR34992">
    <property type="entry name" value="HYPHAL ANASTAMOSIS-7 PROTEIN"/>
    <property type="match status" value="1"/>
</dbReference>
<evidence type="ECO:0000256" key="7">
    <source>
        <dbReference type="ARBA" id="ARBA00023288"/>
    </source>
</evidence>
<proteinExistence type="predicted"/>
<dbReference type="AlphaFoldDB" id="A0A0D2BD68"/>
<dbReference type="OrthoDB" id="5333578at2759"/>
<dbReference type="GO" id="GO:0005886">
    <property type="term" value="C:plasma membrane"/>
    <property type="evidence" value="ECO:0007669"/>
    <property type="project" value="UniProtKB-SubCell"/>
</dbReference>
<keyword evidence="4 9" id="KW-0732">Signal</keyword>
<dbReference type="Proteomes" id="UP000054342">
    <property type="component" value="Unassembled WGS sequence"/>
</dbReference>
<dbReference type="GO" id="GO:0098552">
    <property type="term" value="C:side of membrane"/>
    <property type="evidence" value="ECO:0007669"/>
    <property type="project" value="UniProtKB-KW"/>
</dbReference>
<reference evidence="11 12" key="1">
    <citation type="submission" date="2015-01" db="EMBL/GenBank/DDBJ databases">
        <title>The Genome Sequence of Exophiala xenobiotica CBS118157.</title>
        <authorList>
            <consortium name="The Broad Institute Genomics Platform"/>
            <person name="Cuomo C."/>
            <person name="de Hoog S."/>
            <person name="Gorbushina A."/>
            <person name="Stielow B."/>
            <person name="Teixiera M."/>
            <person name="Abouelleil A."/>
            <person name="Chapman S.B."/>
            <person name="Priest M."/>
            <person name="Young S.K."/>
            <person name="Wortman J."/>
            <person name="Nusbaum C."/>
            <person name="Birren B."/>
        </authorList>
    </citation>
    <scope>NUCLEOTIDE SEQUENCE [LARGE SCALE GENOMIC DNA]</scope>
    <source>
        <strain evidence="11 12">CBS 118157</strain>
    </source>
</reference>
<evidence type="ECO:0000256" key="6">
    <source>
        <dbReference type="ARBA" id="ARBA00023180"/>
    </source>
</evidence>
<keyword evidence="12" id="KW-1185">Reference proteome</keyword>
<feature type="region of interest" description="Disordered" evidence="8">
    <location>
        <begin position="171"/>
        <end position="194"/>
    </location>
</feature>
<name>A0A0D2BD68_9EURO</name>
<feature type="domain" description="Copper acquisition factor BIM1-like" evidence="10">
    <location>
        <begin position="16"/>
        <end position="156"/>
    </location>
</feature>
<keyword evidence="6" id="KW-0325">Glycoprotein</keyword>
<keyword evidence="2" id="KW-1003">Cell membrane</keyword>
<evidence type="ECO:0000256" key="8">
    <source>
        <dbReference type="SAM" id="MobiDB-lite"/>
    </source>
</evidence>
<keyword evidence="5" id="KW-0472">Membrane</keyword>
<protein>
    <recommendedName>
        <fullName evidence="10">Copper acquisition factor BIM1-like domain-containing protein</fullName>
    </recommendedName>
</protein>
<dbReference type="RefSeq" id="XP_013310685.1">
    <property type="nucleotide sequence ID" value="XM_013455231.1"/>
</dbReference>
<feature type="signal peptide" evidence="9">
    <location>
        <begin position="1"/>
        <end position="17"/>
    </location>
</feature>
<accession>A0A0D2BD68</accession>
<evidence type="ECO:0000313" key="11">
    <source>
        <dbReference type="EMBL" id="KIW50101.1"/>
    </source>
</evidence>
<dbReference type="HOGENOM" id="CLU_070647_2_0_1"/>
<evidence type="ECO:0000256" key="4">
    <source>
        <dbReference type="ARBA" id="ARBA00022729"/>
    </source>
</evidence>